<evidence type="ECO:0000313" key="1">
    <source>
        <dbReference type="EMBL" id="TDH67650.1"/>
    </source>
</evidence>
<reference evidence="1 2" key="1">
    <citation type="journal article" date="2021" name="Genome Biol.">
        <title>AFLAP: assembly-free linkage analysis pipeline using k-mers from genome sequencing data.</title>
        <authorList>
            <person name="Fletcher K."/>
            <person name="Zhang L."/>
            <person name="Gil J."/>
            <person name="Han R."/>
            <person name="Cavanaugh K."/>
            <person name="Michelmore R."/>
        </authorList>
    </citation>
    <scope>NUCLEOTIDE SEQUENCE [LARGE SCALE GENOMIC DNA]</scope>
    <source>
        <strain evidence="1 2">SF5</strain>
    </source>
</reference>
<name>A0A976IDM1_BRELC</name>
<dbReference type="EMBL" id="SHOA02000013">
    <property type="protein sequence ID" value="TDH67650.1"/>
    <property type="molecule type" value="Genomic_DNA"/>
</dbReference>
<dbReference type="SUPFAM" id="SSF56672">
    <property type="entry name" value="DNA/RNA polymerases"/>
    <property type="match status" value="1"/>
</dbReference>
<organism evidence="1 2">
    <name type="scientific">Bremia lactucae</name>
    <name type="common">Lettuce downy mildew</name>
    <dbReference type="NCBI Taxonomy" id="4779"/>
    <lineage>
        <taxon>Eukaryota</taxon>
        <taxon>Sar</taxon>
        <taxon>Stramenopiles</taxon>
        <taxon>Oomycota</taxon>
        <taxon>Peronosporomycetes</taxon>
        <taxon>Peronosporales</taxon>
        <taxon>Peronosporaceae</taxon>
        <taxon>Bremia</taxon>
    </lineage>
</organism>
<dbReference type="OrthoDB" id="121905at2759"/>
<keyword evidence="2" id="KW-1185">Reference proteome</keyword>
<comment type="caution">
    <text evidence="1">The sequence shown here is derived from an EMBL/GenBank/DDBJ whole genome shotgun (WGS) entry which is preliminary data.</text>
</comment>
<dbReference type="GeneID" id="94346608"/>
<proteinExistence type="predicted"/>
<evidence type="ECO:0000313" key="2">
    <source>
        <dbReference type="Proteomes" id="UP000294530"/>
    </source>
</evidence>
<dbReference type="KEGG" id="blac:94346608"/>
<dbReference type="Proteomes" id="UP000294530">
    <property type="component" value="Unassembled WGS sequence"/>
</dbReference>
<gene>
    <name evidence="1" type="ORF">CCR75_002840</name>
</gene>
<dbReference type="AlphaFoldDB" id="A0A976IDM1"/>
<sequence length="93" mass="10574">MGRYHPFFSHRNGNDPPSSVEPLWITLEDQAIPYRAKPRRYAPAEQAFGRNGVHRAENMSFWACAAIPVAKLGTTDEFRLTIAYRLANAITIR</sequence>
<accession>A0A976IDM1</accession>
<protein>
    <submittedName>
        <fullName evidence="1">Uncharacterized protein</fullName>
    </submittedName>
</protein>
<dbReference type="InterPro" id="IPR043502">
    <property type="entry name" value="DNA/RNA_pol_sf"/>
</dbReference>
<dbReference type="RefSeq" id="XP_067817149.1">
    <property type="nucleotide sequence ID" value="XM_067960937.1"/>
</dbReference>